<organism evidence="1 2">
    <name type="scientific">Pseudomonas fluorescens</name>
    <dbReference type="NCBI Taxonomy" id="294"/>
    <lineage>
        <taxon>Bacteria</taxon>
        <taxon>Pseudomonadati</taxon>
        <taxon>Pseudomonadota</taxon>
        <taxon>Gammaproteobacteria</taxon>
        <taxon>Pseudomonadales</taxon>
        <taxon>Pseudomonadaceae</taxon>
        <taxon>Pseudomonas</taxon>
    </lineage>
</organism>
<dbReference type="EMBL" id="MOBX01000013">
    <property type="protein sequence ID" value="RON81063.1"/>
    <property type="molecule type" value="Genomic_DNA"/>
</dbReference>
<evidence type="ECO:0000313" key="2">
    <source>
        <dbReference type="Proteomes" id="UP000285378"/>
    </source>
</evidence>
<dbReference type="AlphaFoldDB" id="A0A423MCN8"/>
<accession>A0A423MCN8</accession>
<protein>
    <recommendedName>
        <fullName evidence="3">Metallo-beta-lactamase domain-containing protein</fullName>
    </recommendedName>
</protein>
<dbReference type="SUPFAM" id="SSF56281">
    <property type="entry name" value="Metallo-hydrolase/oxidoreductase"/>
    <property type="match status" value="1"/>
</dbReference>
<sequence length="354" mass="39589">MRTLILLVLLTLAACTYAPKQQGLRVTDDHNLPEPKIKFLGVGGWLLRWKDEGLLLAPSFTNPATLGILGVPPLTVESDPEKIDRNMPDAQYVTMLLVGHAHYDHLLDVARVVNVQAPNAVIYGSETVRHILQAYTPKPTTVVPGRAQISNHKDPGWPGTWFYSSGQYLRDGANPLELPGGMPRGRIRAMPVESMHAPHIFGQNLLPGGYDRDLEQIPTSIFDWKNGHKTLAWVIDLLDDSGRPVYRIHYQDSAADPPWGFPPVIADSKGFDVEILCAASWDKVAYYPIGLLRVTRPKKVLIGHWENFFGNDLQKPARTIPLQKYQQLMEHLKGYETVVPEPMSEVRLPAIPKP</sequence>
<reference evidence="1 2" key="1">
    <citation type="submission" date="2016-10" db="EMBL/GenBank/DDBJ databases">
        <title>Comparative genome analysis of multiple Pseudomonas spp. focuses on biocontrol and plant growth promoting traits.</title>
        <authorList>
            <person name="Tao X.-Y."/>
            <person name="Taylor C.G."/>
        </authorList>
    </citation>
    <scope>NUCLEOTIDE SEQUENCE [LARGE SCALE GENOMIC DNA]</scope>
    <source>
        <strain evidence="1 2">28B5</strain>
    </source>
</reference>
<dbReference type="OrthoDB" id="9789133at2"/>
<dbReference type="Proteomes" id="UP000285378">
    <property type="component" value="Unassembled WGS sequence"/>
</dbReference>
<name>A0A423MCN8_PSEFL</name>
<dbReference type="InterPro" id="IPR036866">
    <property type="entry name" value="RibonucZ/Hydroxyglut_hydro"/>
</dbReference>
<evidence type="ECO:0008006" key="3">
    <source>
        <dbReference type="Google" id="ProtNLM"/>
    </source>
</evidence>
<comment type="caution">
    <text evidence="1">The sequence shown here is derived from an EMBL/GenBank/DDBJ whole genome shotgun (WGS) entry which is preliminary data.</text>
</comment>
<dbReference type="Gene3D" id="3.60.15.10">
    <property type="entry name" value="Ribonuclease Z/Hydroxyacylglutathione hydrolase-like"/>
    <property type="match status" value="1"/>
</dbReference>
<gene>
    <name evidence="1" type="ORF">BK670_12835</name>
</gene>
<dbReference type="PROSITE" id="PS51257">
    <property type="entry name" value="PROKAR_LIPOPROTEIN"/>
    <property type="match status" value="1"/>
</dbReference>
<proteinExistence type="predicted"/>
<evidence type="ECO:0000313" key="1">
    <source>
        <dbReference type="EMBL" id="RON81063.1"/>
    </source>
</evidence>